<comment type="caution">
    <text evidence="4">The sequence shown here is derived from an EMBL/GenBank/DDBJ whole genome shotgun (WGS) entry which is preliminary data.</text>
</comment>
<dbReference type="GO" id="GO:0046872">
    <property type="term" value="F:metal ion binding"/>
    <property type="evidence" value="ECO:0007669"/>
    <property type="project" value="UniProtKB-KW"/>
</dbReference>
<proteinExistence type="predicted"/>
<evidence type="ECO:0000256" key="1">
    <source>
        <dbReference type="ARBA" id="ARBA00001968"/>
    </source>
</evidence>
<evidence type="ECO:0000256" key="2">
    <source>
        <dbReference type="ARBA" id="ARBA00022723"/>
    </source>
</evidence>
<dbReference type="InterPro" id="IPR027806">
    <property type="entry name" value="HARBI1_dom"/>
</dbReference>
<gene>
    <name evidence="4" type="ORF">CI610_03419</name>
</gene>
<evidence type="ECO:0000313" key="4">
    <source>
        <dbReference type="EMBL" id="PJE77654.1"/>
    </source>
</evidence>
<accession>A0A2H9T380</accession>
<dbReference type="EMBL" id="NSIT01000443">
    <property type="protein sequence ID" value="PJE77654.1"/>
    <property type="molecule type" value="Genomic_DNA"/>
</dbReference>
<feature type="domain" description="DDE Tnp4" evidence="3">
    <location>
        <begin position="170"/>
        <end position="288"/>
    </location>
</feature>
<dbReference type="Pfam" id="PF13359">
    <property type="entry name" value="DDE_Tnp_4"/>
    <property type="match status" value="1"/>
</dbReference>
<sequence>MTDNSTNSQEGSTYFNKTDISSLIANIRAIAVRNERYRIDFDNNHSLTDADYQNLTGITKADFNDLCLLLSSSTSIRCTKNRTSRTCIALLLVKLRTGMSNRLLSTLFNIGKSSVRRAIMSARQFLSVNFTPRNVGFQHVTRDDVIEHHTRPLAQELFGTMINKPAILVVDGTYIYIEKSNNFQFQRRSYSIHKNRPLVKPMVIVTTTGYIVSILGPYHADSKNNDASILKHNIQTNMENMKDWLQTDDLLVVDRGFRDSLEFLSELGIKYQMPTFLQKGQKQHTTEEVILQNIQCYYYEYKPTI</sequence>
<name>A0A2H9T380_9ZZZZ</name>
<reference evidence="4" key="1">
    <citation type="journal article" date="2017" name="Appl. Environ. Microbiol.">
        <title>Molecular characterization of an Endozoicomonas-like organism causing infection in king scallop Pecten maximus L.</title>
        <authorList>
            <person name="Cano I."/>
            <person name="van Aerle R."/>
            <person name="Ross S."/>
            <person name="Verner-Jeffreys D.W."/>
            <person name="Paley R.K."/>
            <person name="Rimmer G."/>
            <person name="Ryder D."/>
            <person name="Hooper P."/>
            <person name="Stone D."/>
            <person name="Feist S.W."/>
        </authorList>
    </citation>
    <scope>NUCLEOTIDE SEQUENCE</scope>
</reference>
<evidence type="ECO:0000259" key="3">
    <source>
        <dbReference type="Pfam" id="PF13359"/>
    </source>
</evidence>
<protein>
    <recommendedName>
        <fullName evidence="3">DDE Tnp4 domain-containing protein</fullName>
    </recommendedName>
</protein>
<dbReference type="PANTHER" id="PTHR23080">
    <property type="entry name" value="THAP DOMAIN PROTEIN"/>
    <property type="match status" value="1"/>
</dbReference>
<organism evidence="4">
    <name type="scientific">invertebrate metagenome</name>
    <dbReference type="NCBI Taxonomy" id="1711999"/>
    <lineage>
        <taxon>unclassified sequences</taxon>
        <taxon>metagenomes</taxon>
        <taxon>organismal metagenomes</taxon>
    </lineage>
</organism>
<dbReference type="AlphaFoldDB" id="A0A2H9T380"/>
<comment type="cofactor">
    <cofactor evidence="1">
        <name>a divalent metal cation</name>
        <dbReference type="ChEBI" id="CHEBI:60240"/>
    </cofactor>
</comment>
<keyword evidence="2" id="KW-0479">Metal-binding</keyword>